<dbReference type="CDD" id="cd12797">
    <property type="entry name" value="M23_peptidase"/>
    <property type="match status" value="1"/>
</dbReference>
<dbReference type="GO" id="GO:0004222">
    <property type="term" value="F:metalloendopeptidase activity"/>
    <property type="evidence" value="ECO:0007669"/>
    <property type="project" value="TreeGrafter"/>
</dbReference>
<evidence type="ECO:0000313" key="4">
    <source>
        <dbReference type="EMBL" id="CAB4333582.1"/>
    </source>
</evidence>
<keyword evidence="1" id="KW-0175">Coiled coil</keyword>
<dbReference type="InterPro" id="IPR011055">
    <property type="entry name" value="Dup_hybrid_motif"/>
</dbReference>
<evidence type="ECO:0000256" key="2">
    <source>
        <dbReference type="SAM" id="MobiDB-lite"/>
    </source>
</evidence>
<dbReference type="Gene3D" id="6.10.250.3150">
    <property type="match status" value="1"/>
</dbReference>
<dbReference type="InterPro" id="IPR016047">
    <property type="entry name" value="M23ase_b-sheet_dom"/>
</dbReference>
<reference evidence="4" key="1">
    <citation type="submission" date="2020-05" db="EMBL/GenBank/DDBJ databases">
        <authorList>
            <person name="Chiriac C."/>
            <person name="Salcher M."/>
            <person name="Ghai R."/>
            <person name="Kavagutti S V."/>
        </authorList>
    </citation>
    <scope>NUCLEOTIDE SEQUENCE</scope>
</reference>
<proteinExistence type="predicted"/>
<name>A0A6J5YXH6_9ZZZZ</name>
<dbReference type="InterPro" id="IPR050570">
    <property type="entry name" value="Cell_wall_metabolism_enzyme"/>
</dbReference>
<dbReference type="SUPFAM" id="SSF51261">
    <property type="entry name" value="Duplicated hybrid motif"/>
    <property type="match status" value="1"/>
</dbReference>
<sequence length="407" mass="43105">MRALPQRFLRTAMAIPLVLGAMAGPVWADTLDDKVASIGEALTKATKEVLAAQKSLADAQKRLPAARQALATANVAKQQAADVYNEADAKLQVARKNFTDANSKLTSKQAEISKLQVKVNQFARAVYQQGQASQWEIVLEAQSPSDLTSRLQTIKSVAQASSSSLDDLAVAKSELKVEADKAEVIRLEMQGLADLAKEALDIAEAAAKSAIEASKKVKALIAQEASALDVAKKDRNKVKKQYDNLRAEQIRLAQQSGNASHGSGDPQATGPLSWPMPGRAAGGGVGWRVHPVYGYRSCHTGVDIGAKEGEAIHAADGGIVLSTSVSKAYGKVTMIDHGDGLVTMYAHQSKFGVKPGQVVGSGDVIGYIGSTGYSTGPHLHFEVHINGVPYDPMGWFGKAKVVVPCWG</sequence>
<dbReference type="EMBL" id="CAESAJ010000024">
    <property type="protein sequence ID" value="CAB4333582.1"/>
    <property type="molecule type" value="Genomic_DNA"/>
</dbReference>
<dbReference type="PANTHER" id="PTHR21666">
    <property type="entry name" value="PEPTIDASE-RELATED"/>
    <property type="match status" value="1"/>
</dbReference>
<organism evidence="4">
    <name type="scientific">freshwater metagenome</name>
    <dbReference type="NCBI Taxonomy" id="449393"/>
    <lineage>
        <taxon>unclassified sequences</taxon>
        <taxon>metagenomes</taxon>
        <taxon>ecological metagenomes</taxon>
    </lineage>
</organism>
<evidence type="ECO:0000259" key="3">
    <source>
        <dbReference type="Pfam" id="PF01551"/>
    </source>
</evidence>
<dbReference type="PANTHER" id="PTHR21666:SF286">
    <property type="entry name" value="LIPOPROTEIN NLPD"/>
    <property type="match status" value="1"/>
</dbReference>
<dbReference type="AlphaFoldDB" id="A0A6J5YXH6"/>
<feature type="coiled-coil region" evidence="1">
    <location>
        <begin position="42"/>
        <end position="97"/>
    </location>
</feature>
<dbReference type="Gene3D" id="2.70.70.10">
    <property type="entry name" value="Glucose Permease (Domain IIA)"/>
    <property type="match status" value="1"/>
</dbReference>
<protein>
    <submittedName>
        <fullName evidence="4">Unannotated protein</fullName>
    </submittedName>
</protein>
<feature type="domain" description="M23ase beta-sheet core" evidence="3">
    <location>
        <begin position="299"/>
        <end position="392"/>
    </location>
</feature>
<dbReference type="Pfam" id="PF01551">
    <property type="entry name" value="Peptidase_M23"/>
    <property type="match status" value="1"/>
</dbReference>
<accession>A0A6J5YXH6</accession>
<gene>
    <name evidence="4" type="ORF">UFOPK3770_00392</name>
</gene>
<feature type="region of interest" description="Disordered" evidence="2">
    <location>
        <begin position="254"/>
        <end position="276"/>
    </location>
</feature>
<evidence type="ECO:0000256" key="1">
    <source>
        <dbReference type="SAM" id="Coils"/>
    </source>
</evidence>